<protein>
    <submittedName>
        <fullName evidence="2">Uncharacterized protein</fullName>
    </submittedName>
</protein>
<evidence type="ECO:0000313" key="2">
    <source>
        <dbReference type="EMBL" id="AWY04896.1"/>
    </source>
</evidence>
<evidence type="ECO:0000313" key="3">
    <source>
        <dbReference type="Proteomes" id="UP000251585"/>
    </source>
</evidence>
<feature type="transmembrane region" description="Helical" evidence="1">
    <location>
        <begin position="6"/>
        <end position="23"/>
    </location>
</feature>
<dbReference type="Proteomes" id="UP000251585">
    <property type="component" value="Segment"/>
</dbReference>
<keyword evidence="1" id="KW-0472">Membrane</keyword>
<evidence type="ECO:0000256" key="1">
    <source>
        <dbReference type="SAM" id="Phobius"/>
    </source>
</evidence>
<reference evidence="3" key="1">
    <citation type="submission" date="2018-04" db="EMBL/GenBank/DDBJ databases">
        <authorList>
            <person name="Go L.Y."/>
            <person name="Mitchell J.A."/>
        </authorList>
    </citation>
    <scope>NUCLEOTIDE SEQUENCE [LARGE SCALE GENOMIC DNA]</scope>
</reference>
<keyword evidence="1" id="KW-1133">Transmembrane helix</keyword>
<dbReference type="EMBL" id="MH271298">
    <property type="protein sequence ID" value="AWY04896.1"/>
    <property type="molecule type" value="Genomic_DNA"/>
</dbReference>
<name>A0A2Z4Q4G5_9CAUD</name>
<organism evidence="2 3">
    <name type="scientific">Microbacterium phage Floof</name>
    <dbReference type="NCBI Taxonomy" id="2201433"/>
    <lineage>
        <taxon>Viruses</taxon>
        <taxon>Duplodnaviria</taxon>
        <taxon>Heunggongvirae</taxon>
        <taxon>Uroviricota</taxon>
        <taxon>Caudoviricetes</taxon>
        <taxon>Casidaviridae</taxon>
        <taxon>Percivalvirus</taxon>
        <taxon>Percivalvirus floof</taxon>
    </lineage>
</organism>
<keyword evidence="1" id="KW-0812">Transmembrane</keyword>
<proteinExistence type="predicted"/>
<accession>A0A2Z4Q4G5</accession>
<keyword evidence="3" id="KW-1185">Reference proteome</keyword>
<sequence length="30" mass="3453">MEVLNLITAVVSLLTAVILWQTAKRNRRKD</sequence>
<gene>
    <name evidence="2" type="primary">61</name>
    <name evidence="2" type="ORF">PBI_FLOOF_61</name>
</gene>